<evidence type="ECO:0000313" key="2">
    <source>
        <dbReference type="Proteomes" id="UP000053593"/>
    </source>
</evidence>
<name>A0A0D0AW90_9AGAR</name>
<dbReference type="AlphaFoldDB" id="A0A0D0AW90"/>
<organism evidence="1 2">
    <name type="scientific">Collybiopsis luxurians FD-317 M1</name>
    <dbReference type="NCBI Taxonomy" id="944289"/>
    <lineage>
        <taxon>Eukaryota</taxon>
        <taxon>Fungi</taxon>
        <taxon>Dikarya</taxon>
        <taxon>Basidiomycota</taxon>
        <taxon>Agaricomycotina</taxon>
        <taxon>Agaricomycetes</taxon>
        <taxon>Agaricomycetidae</taxon>
        <taxon>Agaricales</taxon>
        <taxon>Marasmiineae</taxon>
        <taxon>Omphalotaceae</taxon>
        <taxon>Collybiopsis</taxon>
        <taxon>Collybiopsis luxurians</taxon>
    </lineage>
</organism>
<protein>
    <submittedName>
        <fullName evidence="1">Uncharacterized protein</fullName>
    </submittedName>
</protein>
<dbReference type="HOGENOM" id="CLU_005726_7_1_1"/>
<dbReference type="Proteomes" id="UP000053593">
    <property type="component" value="Unassembled WGS sequence"/>
</dbReference>
<accession>A0A0D0AW90</accession>
<dbReference type="EMBL" id="KN834812">
    <property type="protein sequence ID" value="KIK54840.1"/>
    <property type="molecule type" value="Genomic_DNA"/>
</dbReference>
<sequence>MVADFVSADYSFLSSPDGKESTCLLFKTGSGRDGYMQNLDIIEQFKVAAYIVEKHYSNNKHVLIYDNATTHAKCEDSALPASLMPKNLSVLG</sequence>
<gene>
    <name evidence="1" type="ORF">GYMLUDRAFT_176622</name>
</gene>
<dbReference type="OrthoDB" id="10039611at2759"/>
<proteinExistence type="predicted"/>
<evidence type="ECO:0000313" key="1">
    <source>
        <dbReference type="EMBL" id="KIK54840.1"/>
    </source>
</evidence>
<reference evidence="1 2" key="1">
    <citation type="submission" date="2014-04" db="EMBL/GenBank/DDBJ databases">
        <title>Evolutionary Origins and Diversification of the Mycorrhizal Mutualists.</title>
        <authorList>
            <consortium name="DOE Joint Genome Institute"/>
            <consortium name="Mycorrhizal Genomics Consortium"/>
            <person name="Kohler A."/>
            <person name="Kuo A."/>
            <person name="Nagy L.G."/>
            <person name="Floudas D."/>
            <person name="Copeland A."/>
            <person name="Barry K.W."/>
            <person name="Cichocki N."/>
            <person name="Veneault-Fourrey C."/>
            <person name="LaButti K."/>
            <person name="Lindquist E.A."/>
            <person name="Lipzen A."/>
            <person name="Lundell T."/>
            <person name="Morin E."/>
            <person name="Murat C."/>
            <person name="Riley R."/>
            <person name="Ohm R."/>
            <person name="Sun H."/>
            <person name="Tunlid A."/>
            <person name="Henrissat B."/>
            <person name="Grigoriev I.V."/>
            <person name="Hibbett D.S."/>
            <person name="Martin F."/>
        </authorList>
    </citation>
    <scope>NUCLEOTIDE SEQUENCE [LARGE SCALE GENOMIC DNA]</scope>
    <source>
        <strain evidence="1 2">FD-317 M1</strain>
    </source>
</reference>
<keyword evidence="2" id="KW-1185">Reference proteome</keyword>